<accession>A0A062V389</accession>
<dbReference type="SUPFAM" id="SSF69572">
    <property type="entry name" value="Activating enzymes of the ubiquitin-like proteins"/>
    <property type="match status" value="1"/>
</dbReference>
<dbReference type="PATRIC" id="fig|1392998.3.peg.1873"/>
<dbReference type="Gene3D" id="3.40.50.720">
    <property type="entry name" value="NAD(P)-binding Rossmann-like Domain"/>
    <property type="match status" value="1"/>
</dbReference>
<dbReference type="GO" id="GO:0004792">
    <property type="term" value="F:thiosulfate-cyanide sulfurtransferase activity"/>
    <property type="evidence" value="ECO:0007669"/>
    <property type="project" value="TreeGrafter"/>
</dbReference>
<evidence type="ECO:0000256" key="3">
    <source>
        <dbReference type="ARBA" id="ARBA00022840"/>
    </source>
</evidence>
<organism evidence="5 6">
    <name type="scientific">Candidatus Methanoperedens nitratireducens</name>
    <dbReference type="NCBI Taxonomy" id="1392998"/>
    <lineage>
        <taxon>Archaea</taxon>
        <taxon>Methanobacteriati</taxon>
        <taxon>Methanobacteriota</taxon>
        <taxon>Stenosarchaea group</taxon>
        <taxon>Methanomicrobia</taxon>
        <taxon>Methanosarcinales</taxon>
        <taxon>ANME-2 cluster</taxon>
        <taxon>Candidatus Methanoperedentaceae</taxon>
        <taxon>Candidatus Methanoperedens</taxon>
    </lineage>
</organism>
<gene>
    <name evidence="5" type="ORF">ANME2D_01872</name>
</gene>
<protein>
    <submittedName>
        <fullName evidence="5">Dinucleotide-utilizing enzyme possibly involved in molybdopterin or thiamin biosynthesis</fullName>
    </submittedName>
</protein>
<dbReference type="EMBL" id="JMIY01000004">
    <property type="protein sequence ID" value="KCZ71817.1"/>
    <property type="molecule type" value="Genomic_DNA"/>
</dbReference>
<dbReference type="InterPro" id="IPR000594">
    <property type="entry name" value="ThiF_NAD_FAD-bd"/>
</dbReference>
<keyword evidence="1" id="KW-0808">Transferase</keyword>
<keyword evidence="3" id="KW-0067">ATP-binding</keyword>
<dbReference type="InterPro" id="IPR045886">
    <property type="entry name" value="ThiF/MoeB/HesA"/>
</dbReference>
<dbReference type="GO" id="GO:0008146">
    <property type="term" value="F:sulfotransferase activity"/>
    <property type="evidence" value="ECO:0007669"/>
    <property type="project" value="TreeGrafter"/>
</dbReference>
<dbReference type="Proteomes" id="UP000027153">
    <property type="component" value="Unassembled WGS sequence"/>
</dbReference>
<sequence length="269" mass="29529">MLGGFSEEQIKRYSRHIILPEVGGKGQKKLLSSRVLCIGAGGLGAPIIEYLAAAGVGTLGIIDDDTVDLSNLQRQIIHGGNVGIHKVESARQFINNLNPDIEVRTYVERLNANNVVDIFKEYDIVVDGSDNFATRYLVNDACVLTDTPLSHGSIYRFEGQVTTIIPHKGPCYRCIFEHAPPPGMVPSCQEAGVLGVLPGIIGVIQATEVVKYLLGIGELLVGRLIYYDALNMVFDEIKIRWNKNCPVCGTEPKITSIQEEIYGESCRIW</sequence>
<feature type="domain" description="THIF-type NAD/FAD binding fold" evidence="4">
    <location>
        <begin position="13"/>
        <end position="247"/>
    </location>
</feature>
<dbReference type="PANTHER" id="PTHR10953:SF102">
    <property type="entry name" value="ADENYLYLTRANSFERASE AND SULFURTRANSFERASE MOCS3"/>
    <property type="match status" value="1"/>
</dbReference>
<comment type="caution">
    <text evidence="5">The sequence shown here is derived from an EMBL/GenBank/DDBJ whole genome shotgun (WGS) entry which is preliminary data.</text>
</comment>
<evidence type="ECO:0000313" key="5">
    <source>
        <dbReference type="EMBL" id="KCZ71817.1"/>
    </source>
</evidence>
<dbReference type="NCBIfam" id="NF004281">
    <property type="entry name" value="PRK05690.1"/>
    <property type="match status" value="1"/>
</dbReference>
<keyword evidence="2" id="KW-0547">Nucleotide-binding</keyword>
<evidence type="ECO:0000259" key="4">
    <source>
        <dbReference type="Pfam" id="PF00899"/>
    </source>
</evidence>
<dbReference type="CDD" id="cd00757">
    <property type="entry name" value="ThiF_MoeB_HesA_family"/>
    <property type="match status" value="1"/>
</dbReference>
<keyword evidence="6" id="KW-1185">Reference proteome</keyword>
<dbReference type="GO" id="GO:0005524">
    <property type="term" value="F:ATP binding"/>
    <property type="evidence" value="ECO:0007669"/>
    <property type="project" value="UniProtKB-KW"/>
</dbReference>
<evidence type="ECO:0000313" key="6">
    <source>
        <dbReference type="Proteomes" id="UP000027153"/>
    </source>
</evidence>
<dbReference type="InterPro" id="IPR035985">
    <property type="entry name" value="Ubiquitin-activating_enz"/>
</dbReference>
<dbReference type="AlphaFoldDB" id="A0A062V389"/>
<evidence type="ECO:0000256" key="2">
    <source>
        <dbReference type="ARBA" id="ARBA00022741"/>
    </source>
</evidence>
<dbReference type="GO" id="GO:0005829">
    <property type="term" value="C:cytosol"/>
    <property type="evidence" value="ECO:0007669"/>
    <property type="project" value="TreeGrafter"/>
</dbReference>
<dbReference type="GO" id="GO:0008641">
    <property type="term" value="F:ubiquitin-like modifier activating enzyme activity"/>
    <property type="evidence" value="ECO:0007669"/>
    <property type="project" value="InterPro"/>
</dbReference>
<dbReference type="RefSeq" id="WP_048090808.1">
    <property type="nucleotide sequence ID" value="NZ_JMIY01000004.1"/>
</dbReference>
<dbReference type="OrthoDB" id="7915at2157"/>
<reference evidence="5 6" key="1">
    <citation type="journal article" date="2013" name="Nature">
        <title>Anaerobic oxidation of methane coupled to nitrate reduction in a novel archaeal lineage.</title>
        <authorList>
            <person name="Haroon M.F."/>
            <person name="Hu S."/>
            <person name="Shi Y."/>
            <person name="Imelfort M."/>
            <person name="Keller J."/>
            <person name="Hugenholtz P."/>
            <person name="Yuan Z."/>
            <person name="Tyson G.W."/>
        </authorList>
    </citation>
    <scope>NUCLEOTIDE SEQUENCE [LARGE SCALE GENOMIC DNA]</scope>
    <source>
        <strain evidence="5 6">ANME-2d</strain>
    </source>
</reference>
<evidence type="ECO:0000256" key="1">
    <source>
        <dbReference type="ARBA" id="ARBA00022679"/>
    </source>
</evidence>
<dbReference type="GO" id="GO:0016779">
    <property type="term" value="F:nucleotidyltransferase activity"/>
    <property type="evidence" value="ECO:0007669"/>
    <property type="project" value="TreeGrafter"/>
</dbReference>
<dbReference type="Pfam" id="PF00899">
    <property type="entry name" value="ThiF"/>
    <property type="match status" value="1"/>
</dbReference>
<dbReference type="PANTHER" id="PTHR10953">
    <property type="entry name" value="UBIQUITIN-ACTIVATING ENZYME E1"/>
    <property type="match status" value="1"/>
</dbReference>
<proteinExistence type="predicted"/>
<dbReference type="FunFam" id="3.40.50.720:FF:000033">
    <property type="entry name" value="Adenylyltransferase and sulfurtransferase MOCS3"/>
    <property type="match status" value="1"/>
</dbReference>
<name>A0A062V389_9EURY</name>